<sequence>MQDSKPVKTPLNPNVTLSKEDSPQTPEDKEAMINVPYMSAVGSLLFLSMIIRADTAYATGVLTRFNSNPGPAHWLAVKHLLRYLKGTIDYELELGPDPTAPDLITAISDSDLGGNKDNGKSTTGLMSAGVVNSTEAEFVASNAVGKEVLAIRSLLTELGYKVASPTIIHVDNQSSIQVAKNPEHHGRMKHLDRTFYWLREQVIHGKLAPSYLPTEDNPADLLTKALAIPKVDKFRTMIGLVKPITSDDE</sequence>
<organism evidence="2 3">
    <name type="scientific">Lentinula edodes</name>
    <name type="common">Shiitake mushroom</name>
    <name type="synonym">Lentinus edodes</name>
    <dbReference type="NCBI Taxonomy" id="5353"/>
    <lineage>
        <taxon>Eukaryota</taxon>
        <taxon>Fungi</taxon>
        <taxon>Dikarya</taxon>
        <taxon>Basidiomycota</taxon>
        <taxon>Agaricomycotina</taxon>
        <taxon>Agaricomycetes</taxon>
        <taxon>Agaricomycetidae</taxon>
        <taxon>Agaricales</taxon>
        <taxon>Marasmiineae</taxon>
        <taxon>Omphalotaceae</taxon>
        <taxon>Lentinula</taxon>
    </lineage>
</organism>
<dbReference type="AlphaFoldDB" id="A0A1Q3ETI1"/>
<accession>A0A1Q3ETI1</accession>
<protein>
    <submittedName>
        <fullName evidence="2">Effector candidate partial</fullName>
    </submittedName>
</protein>
<evidence type="ECO:0000313" key="3">
    <source>
        <dbReference type="Proteomes" id="UP000188533"/>
    </source>
</evidence>
<keyword evidence="3" id="KW-1185">Reference proteome</keyword>
<evidence type="ECO:0000256" key="1">
    <source>
        <dbReference type="SAM" id="MobiDB-lite"/>
    </source>
</evidence>
<dbReference type="PANTHER" id="PTHR11439">
    <property type="entry name" value="GAG-POL-RELATED RETROTRANSPOSON"/>
    <property type="match status" value="1"/>
</dbReference>
<dbReference type="PANTHER" id="PTHR11439:SF483">
    <property type="entry name" value="PEPTIDE SYNTHASE GLIP-LIKE, PUTATIVE (AFU_ORTHOLOGUE AFUA_3G12920)-RELATED"/>
    <property type="match status" value="1"/>
</dbReference>
<evidence type="ECO:0000313" key="2">
    <source>
        <dbReference type="EMBL" id="GAW10472.1"/>
    </source>
</evidence>
<dbReference type="CDD" id="cd09272">
    <property type="entry name" value="RNase_HI_RT_Ty1"/>
    <property type="match status" value="1"/>
</dbReference>
<dbReference type="STRING" id="5353.A0A1Q3ETI1"/>
<proteinExistence type="predicted"/>
<name>A0A1Q3ETI1_LENED</name>
<dbReference type="EMBL" id="BDGU01001759">
    <property type="protein sequence ID" value="GAW10472.1"/>
    <property type="molecule type" value="Genomic_DNA"/>
</dbReference>
<reference evidence="2 3" key="2">
    <citation type="submission" date="2017-02" db="EMBL/GenBank/DDBJ databases">
        <title>A genome survey and senescence transcriptome analysis in Lentinula edodes.</title>
        <authorList>
            <person name="Sakamoto Y."/>
            <person name="Nakade K."/>
            <person name="Sato S."/>
            <person name="Yoshida Y."/>
            <person name="Miyazaki K."/>
            <person name="Natsume S."/>
            <person name="Konno N."/>
        </authorList>
    </citation>
    <scope>NUCLEOTIDE SEQUENCE [LARGE SCALE GENOMIC DNA]</scope>
    <source>
        <strain evidence="2 3">NBRC 111202</strain>
    </source>
</reference>
<feature type="region of interest" description="Disordered" evidence="1">
    <location>
        <begin position="1"/>
        <end position="29"/>
    </location>
</feature>
<gene>
    <name evidence="2" type="ORF">LENED_012742</name>
</gene>
<feature type="compositionally biased region" description="Basic and acidic residues" evidence="1">
    <location>
        <begin position="18"/>
        <end position="29"/>
    </location>
</feature>
<comment type="caution">
    <text evidence="2">The sequence shown here is derived from an EMBL/GenBank/DDBJ whole genome shotgun (WGS) entry which is preliminary data.</text>
</comment>
<dbReference type="Proteomes" id="UP000188533">
    <property type="component" value="Unassembled WGS sequence"/>
</dbReference>
<reference evidence="2 3" key="1">
    <citation type="submission" date="2016-08" db="EMBL/GenBank/DDBJ databases">
        <authorList>
            <consortium name="Lentinula edodes genome sequencing consortium"/>
            <person name="Sakamoto Y."/>
            <person name="Nakade K."/>
            <person name="Sato S."/>
            <person name="Yoshida Y."/>
            <person name="Miyazaki K."/>
            <person name="Natsume S."/>
            <person name="Konno N."/>
        </authorList>
    </citation>
    <scope>NUCLEOTIDE SEQUENCE [LARGE SCALE GENOMIC DNA]</scope>
    <source>
        <strain evidence="2 3">NBRC 111202</strain>
    </source>
</reference>